<dbReference type="AlphaFoldDB" id="A0A4P9Z593"/>
<evidence type="ECO:0000313" key="5">
    <source>
        <dbReference type="Proteomes" id="UP000278143"/>
    </source>
</evidence>
<dbReference type="EMBL" id="KZ989242">
    <property type="protein sequence ID" value="RKP27252.1"/>
    <property type="molecule type" value="Genomic_DNA"/>
</dbReference>
<dbReference type="PROSITE" id="PS50020">
    <property type="entry name" value="WW_DOMAIN_2"/>
    <property type="match status" value="1"/>
</dbReference>
<feature type="domain" description="WW" evidence="3">
    <location>
        <begin position="4"/>
        <end position="38"/>
    </location>
</feature>
<organism evidence="4 5">
    <name type="scientific">Syncephalis pseudoplumigaleata</name>
    <dbReference type="NCBI Taxonomy" id="1712513"/>
    <lineage>
        <taxon>Eukaryota</taxon>
        <taxon>Fungi</taxon>
        <taxon>Fungi incertae sedis</taxon>
        <taxon>Zoopagomycota</taxon>
        <taxon>Zoopagomycotina</taxon>
        <taxon>Zoopagomycetes</taxon>
        <taxon>Zoopagales</taxon>
        <taxon>Piptocephalidaceae</taxon>
        <taxon>Syncephalis</taxon>
    </lineage>
</organism>
<proteinExistence type="predicted"/>
<dbReference type="Proteomes" id="UP000278143">
    <property type="component" value="Unassembled WGS sequence"/>
</dbReference>
<dbReference type="Gene3D" id="2.20.70.10">
    <property type="match status" value="1"/>
</dbReference>
<feature type="compositionally biased region" description="Low complexity" evidence="1">
    <location>
        <begin position="38"/>
        <end position="55"/>
    </location>
</feature>
<keyword evidence="2" id="KW-0472">Membrane</keyword>
<feature type="compositionally biased region" description="Pro residues" evidence="1">
    <location>
        <begin position="56"/>
        <end position="72"/>
    </location>
</feature>
<evidence type="ECO:0000256" key="1">
    <source>
        <dbReference type="SAM" id="MobiDB-lite"/>
    </source>
</evidence>
<keyword evidence="2" id="KW-0812">Transmembrane</keyword>
<dbReference type="OrthoDB" id="2367685at2759"/>
<keyword evidence="5" id="KW-1185">Reference proteome</keyword>
<dbReference type="InterPro" id="IPR036020">
    <property type="entry name" value="WW_dom_sf"/>
</dbReference>
<evidence type="ECO:0000256" key="2">
    <source>
        <dbReference type="SAM" id="Phobius"/>
    </source>
</evidence>
<gene>
    <name evidence="4" type="ORF">SYNPS1DRAFT_21176</name>
</gene>
<feature type="region of interest" description="Disordered" evidence="1">
    <location>
        <begin position="33"/>
        <end position="90"/>
    </location>
</feature>
<feature type="transmembrane region" description="Helical" evidence="2">
    <location>
        <begin position="134"/>
        <end position="158"/>
    </location>
</feature>
<reference evidence="5" key="1">
    <citation type="journal article" date="2018" name="Nat. Microbiol.">
        <title>Leveraging single-cell genomics to expand the fungal tree of life.</title>
        <authorList>
            <person name="Ahrendt S.R."/>
            <person name="Quandt C.A."/>
            <person name="Ciobanu D."/>
            <person name="Clum A."/>
            <person name="Salamov A."/>
            <person name="Andreopoulos B."/>
            <person name="Cheng J.F."/>
            <person name="Woyke T."/>
            <person name="Pelin A."/>
            <person name="Henrissat B."/>
            <person name="Reynolds N.K."/>
            <person name="Benny G.L."/>
            <person name="Smith M.E."/>
            <person name="James T.Y."/>
            <person name="Grigoriev I.V."/>
        </authorList>
    </citation>
    <scope>NUCLEOTIDE SEQUENCE [LARGE SCALE GENOMIC DNA]</scope>
    <source>
        <strain evidence="5">Benny S71-1</strain>
    </source>
</reference>
<name>A0A4P9Z593_9FUNG</name>
<sequence length="176" mass="19688">METRPLPPDWTSQYDDREQRLFFTNTLTQYRTWEDPRPAYYAQKEQQQQGYQQPYPSYPPPAPQQPYPPQPNMPQDLPGEPYPNSNNSGLAQEVVYNNSGGLAQEVVYNDGLSQEVVYNDGLNQGEEKKHSSGFGVGSAVAMAVGTGLLGAVAGGLIAKHQNHKREEEREDAARFD</sequence>
<evidence type="ECO:0000313" key="4">
    <source>
        <dbReference type="EMBL" id="RKP27252.1"/>
    </source>
</evidence>
<accession>A0A4P9Z593</accession>
<keyword evidence="2" id="KW-1133">Transmembrane helix</keyword>
<protein>
    <recommendedName>
        <fullName evidence="3">WW domain-containing protein</fullName>
    </recommendedName>
</protein>
<dbReference type="InterPro" id="IPR001202">
    <property type="entry name" value="WW_dom"/>
</dbReference>
<dbReference type="SUPFAM" id="SSF51045">
    <property type="entry name" value="WW domain"/>
    <property type="match status" value="1"/>
</dbReference>
<evidence type="ECO:0000259" key="3">
    <source>
        <dbReference type="PROSITE" id="PS50020"/>
    </source>
</evidence>